<accession>A0A841JV12</accession>
<dbReference type="CDD" id="cd02209">
    <property type="entry name" value="cupin_XRE_C"/>
    <property type="match status" value="1"/>
</dbReference>
<feature type="signal peptide" evidence="2">
    <location>
        <begin position="1"/>
        <end position="22"/>
    </location>
</feature>
<evidence type="ECO:0000313" key="5">
    <source>
        <dbReference type="Proteomes" id="UP000538666"/>
    </source>
</evidence>
<gene>
    <name evidence="4" type="ORF">HNQ77_003180</name>
</gene>
<reference evidence="4 5" key="1">
    <citation type="submission" date="2020-08" db="EMBL/GenBank/DDBJ databases">
        <title>Genomic Encyclopedia of Type Strains, Phase IV (KMG-IV): sequencing the most valuable type-strain genomes for metagenomic binning, comparative biology and taxonomic classification.</title>
        <authorList>
            <person name="Goeker M."/>
        </authorList>
    </citation>
    <scope>NUCLEOTIDE SEQUENCE [LARGE SCALE GENOMIC DNA]</scope>
    <source>
        <strain evidence="4 5">DSM 103733</strain>
    </source>
</reference>
<dbReference type="Proteomes" id="UP000538666">
    <property type="component" value="Unassembled WGS sequence"/>
</dbReference>
<feature type="domain" description="Cupin type-2" evidence="3">
    <location>
        <begin position="68"/>
        <end position="136"/>
    </location>
</feature>
<dbReference type="EMBL" id="JACHEK010000006">
    <property type="protein sequence ID" value="MBB6145222.1"/>
    <property type="molecule type" value="Genomic_DNA"/>
</dbReference>
<keyword evidence="1" id="KW-0479">Metal-binding</keyword>
<keyword evidence="5" id="KW-1185">Reference proteome</keyword>
<evidence type="ECO:0000256" key="1">
    <source>
        <dbReference type="ARBA" id="ARBA00022723"/>
    </source>
</evidence>
<name>A0A841JV12_9BACT</name>
<keyword evidence="4" id="KW-0223">Dioxygenase</keyword>
<dbReference type="PANTHER" id="PTHR35848:SF6">
    <property type="entry name" value="CUPIN TYPE-2 DOMAIN-CONTAINING PROTEIN"/>
    <property type="match status" value="1"/>
</dbReference>
<organism evidence="4 5">
    <name type="scientific">Silvibacterium bohemicum</name>
    <dbReference type="NCBI Taxonomy" id="1577686"/>
    <lineage>
        <taxon>Bacteria</taxon>
        <taxon>Pseudomonadati</taxon>
        <taxon>Acidobacteriota</taxon>
        <taxon>Terriglobia</taxon>
        <taxon>Terriglobales</taxon>
        <taxon>Acidobacteriaceae</taxon>
        <taxon>Silvibacterium</taxon>
    </lineage>
</organism>
<dbReference type="AlphaFoldDB" id="A0A841JV12"/>
<dbReference type="InterPro" id="IPR011051">
    <property type="entry name" value="RmlC_Cupin_sf"/>
</dbReference>
<evidence type="ECO:0000256" key="2">
    <source>
        <dbReference type="SAM" id="SignalP"/>
    </source>
</evidence>
<dbReference type="RefSeq" id="WP_050061799.1">
    <property type="nucleotide sequence ID" value="NZ_JACHEK010000006.1"/>
</dbReference>
<dbReference type="Gene3D" id="2.60.120.10">
    <property type="entry name" value="Jelly Rolls"/>
    <property type="match status" value="1"/>
</dbReference>
<dbReference type="PANTHER" id="PTHR35848">
    <property type="entry name" value="OXALATE-BINDING PROTEIN"/>
    <property type="match status" value="1"/>
</dbReference>
<dbReference type="GO" id="GO:0051213">
    <property type="term" value="F:dioxygenase activity"/>
    <property type="evidence" value="ECO:0007669"/>
    <property type="project" value="UniProtKB-KW"/>
</dbReference>
<dbReference type="Pfam" id="PF07883">
    <property type="entry name" value="Cupin_2"/>
    <property type="match status" value="1"/>
</dbReference>
<comment type="caution">
    <text evidence="4">The sequence shown here is derived from an EMBL/GenBank/DDBJ whole genome shotgun (WGS) entry which is preliminary data.</text>
</comment>
<dbReference type="InterPro" id="IPR014710">
    <property type="entry name" value="RmlC-like_jellyroll"/>
</dbReference>
<evidence type="ECO:0000313" key="4">
    <source>
        <dbReference type="EMBL" id="MBB6145222.1"/>
    </source>
</evidence>
<dbReference type="GO" id="GO:0046872">
    <property type="term" value="F:metal ion binding"/>
    <property type="evidence" value="ECO:0007669"/>
    <property type="project" value="UniProtKB-KW"/>
</dbReference>
<dbReference type="SUPFAM" id="SSF51182">
    <property type="entry name" value="RmlC-like cupins"/>
    <property type="match status" value="1"/>
</dbReference>
<keyword evidence="2" id="KW-0732">Signal</keyword>
<dbReference type="InterPro" id="IPR051610">
    <property type="entry name" value="GPI/OXD"/>
</dbReference>
<evidence type="ECO:0000259" key="3">
    <source>
        <dbReference type="Pfam" id="PF07883"/>
    </source>
</evidence>
<sequence>MITRRDLFVALIAITLTAGAFAFTNSTPILGSAVFDWNSIPDKKTDVGSVRSFVKAPTATLDELEIHVTTLDPGKTSHPPHRHPNEELIIIRQGTVETLSNGVWTRVGPGSVIFNASNQLHGFRNVGAEPAIYHVINWKSAATPKE</sequence>
<proteinExistence type="predicted"/>
<protein>
    <submittedName>
        <fullName evidence="4">Quercetin dioxygenase-like cupin family protein</fullName>
    </submittedName>
</protein>
<dbReference type="InterPro" id="IPR013096">
    <property type="entry name" value="Cupin_2"/>
</dbReference>
<feature type="chain" id="PRO_5032850923" evidence="2">
    <location>
        <begin position="23"/>
        <end position="146"/>
    </location>
</feature>
<keyword evidence="4" id="KW-0560">Oxidoreductase</keyword>
<dbReference type="OrthoDB" id="9792093at2"/>